<protein>
    <submittedName>
        <fullName evidence="2">Coenzyme Q-binding protein COQ10, START domain containing protein</fullName>
    </submittedName>
</protein>
<reference evidence="3" key="1">
    <citation type="submission" date="2016-06" db="EMBL/GenBank/DDBJ databases">
        <title>Parallel loss of symbiosis genes in relatives of nitrogen-fixing non-legume Parasponia.</title>
        <authorList>
            <person name="Van Velzen R."/>
            <person name="Holmer R."/>
            <person name="Bu F."/>
            <person name="Rutten L."/>
            <person name="Van Zeijl A."/>
            <person name="Liu W."/>
            <person name="Santuari L."/>
            <person name="Cao Q."/>
            <person name="Sharma T."/>
            <person name="Shen D."/>
            <person name="Roswanjaya Y."/>
            <person name="Wardhani T."/>
            <person name="Kalhor M.S."/>
            <person name="Jansen J."/>
            <person name="Van den Hoogen J."/>
            <person name="Gungor B."/>
            <person name="Hartog M."/>
            <person name="Hontelez J."/>
            <person name="Verver J."/>
            <person name="Yang W.-C."/>
            <person name="Schijlen E."/>
            <person name="Repin R."/>
            <person name="Schilthuizen M."/>
            <person name="Schranz E."/>
            <person name="Heidstra R."/>
            <person name="Miyata K."/>
            <person name="Fedorova E."/>
            <person name="Kohlen W."/>
            <person name="Bisseling T."/>
            <person name="Smit S."/>
            <person name="Geurts R."/>
        </authorList>
    </citation>
    <scope>NUCLEOTIDE SEQUENCE [LARGE SCALE GENOMIC DNA]</scope>
    <source>
        <strain evidence="3">cv. RG33-2</strain>
    </source>
</reference>
<dbReference type="STRING" id="63057.A0A2P5ETH4"/>
<feature type="non-terminal residue" evidence="2">
    <location>
        <position position="257"/>
    </location>
</feature>
<organism evidence="2 3">
    <name type="scientific">Trema orientale</name>
    <name type="common">Charcoal tree</name>
    <name type="synonym">Celtis orientalis</name>
    <dbReference type="NCBI Taxonomy" id="63057"/>
    <lineage>
        <taxon>Eukaryota</taxon>
        <taxon>Viridiplantae</taxon>
        <taxon>Streptophyta</taxon>
        <taxon>Embryophyta</taxon>
        <taxon>Tracheophyta</taxon>
        <taxon>Spermatophyta</taxon>
        <taxon>Magnoliopsida</taxon>
        <taxon>eudicotyledons</taxon>
        <taxon>Gunneridae</taxon>
        <taxon>Pentapetalae</taxon>
        <taxon>rosids</taxon>
        <taxon>fabids</taxon>
        <taxon>Rosales</taxon>
        <taxon>Cannabaceae</taxon>
        <taxon>Trema</taxon>
    </lineage>
</organism>
<dbReference type="SUPFAM" id="SSF55961">
    <property type="entry name" value="Bet v1-like"/>
    <property type="match status" value="1"/>
</dbReference>
<feature type="domain" description="Coenzyme Q-binding protein COQ10 START" evidence="1">
    <location>
        <begin position="10"/>
        <end position="81"/>
    </location>
</feature>
<keyword evidence="3" id="KW-1185">Reference proteome</keyword>
<dbReference type="Proteomes" id="UP000237000">
    <property type="component" value="Unassembled WGS sequence"/>
</dbReference>
<dbReference type="InterPro" id="IPR005031">
    <property type="entry name" value="COQ10_START"/>
</dbReference>
<evidence type="ECO:0000259" key="1">
    <source>
        <dbReference type="Pfam" id="PF03364"/>
    </source>
</evidence>
<accession>A0A2P5ETH4</accession>
<dbReference type="InParanoid" id="A0A2P5ETH4"/>
<dbReference type="Pfam" id="PF03364">
    <property type="entry name" value="Polyketide_cyc"/>
    <property type="match status" value="1"/>
</dbReference>
<dbReference type="AlphaFoldDB" id="A0A2P5ETH4"/>
<dbReference type="Gene3D" id="3.30.530.20">
    <property type="match status" value="1"/>
</dbReference>
<dbReference type="InterPro" id="IPR023393">
    <property type="entry name" value="START-like_dom_sf"/>
</dbReference>
<dbReference type="PANTHER" id="PTHR34060">
    <property type="entry name" value="POLYKETIDE CYCLASE / DEHYDRASE AND LIPID TRANSPORT PROTEIN"/>
    <property type="match status" value="1"/>
</dbReference>
<gene>
    <name evidence="2" type="ORF">TorRG33x02_153320</name>
</gene>
<name>A0A2P5ETH4_TREOI</name>
<sequence length="257" mass="29692">MVLHARVVLDLCECHGQEISFEQVEGDFDSFQGKWLLEQLGSHHTLLKYTVESKMHKDTFLSEAIMEEVIYEDLPSNLCAIRDYVEKGEEAHSSVTQDQSICLEEQVNSSDIDSDDDVSTVTDEVSDCSCQSSSRQRPRVPGLQRDIEILKAELLKFISEHGQEGFMPMRKQLRLHGRVDIEKAITRMGGFRRIASLMNLSLAYKHRKPKGYWDNLENLQEEINRFQRSWGMDPSFMPSRKTFERAGRYDIARALEK</sequence>
<dbReference type="OrthoDB" id="2779at2759"/>
<proteinExistence type="predicted"/>
<dbReference type="EMBL" id="JXTC01000101">
    <property type="protein sequence ID" value="PON88817.1"/>
    <property type="molecule type" value="Genomic_DNA"/>
</dbReference>
<evidence type="ECO:0000313" key="3">
    <source>
        <dbReference type="Proteomes" id="UP000237000"/>
    </source>
</evidence>
<evidence type="ECO:0000313" key="2">
    <source>
        <dbReference type="EMBL" id="PON88817.1"/>
    </source>
</evidence>
<dbReference type="PANTHER" id="PTHR34060:SF2">
    <property type="entry name" value="OS03G0837900 PROTEIN"/>
    <property type="match status" value="1"/>
</dbReference>
<dbReference type="GO" id="GO:0042548">
    <property type="term" value="P:regulation of photosynthesis, light reaction"/>
    <property type="evidence" value="ECO:0007669"/>
    <property type="project" value="TreeGrafter"/>
</dbReference>
<comment type="caution">
    <text evidence="2">The sequence shown here is derived from an EMBL/GenBank/DDBJ whole genome shotgun (WGS) entry which is preliminary data.</text>
</comment>